<dbReference type="InterPro" id="IPR014847">
    <property type="entry name" value="FA"/>
</dbReference>
<dbReference type="SMART" id="SM00295">
    <property type="entry name" value="B41"/>
    <property type="match status" value="1"/>
</dbReference>
<dbReference type="PANTHER" id="PTHR23280:SF21">
    <property type="entry name" value="PROTEIN 4.1 HOMOLOG"/>
    <property type="match status" value="1"/>
</dbReference>
<dbReference type="Pfam" id="PF05902">
    <property type="entry name" value="4_1_CTD"/>
    <property type="match status" value="1"/>
</dbReference>
<dbReference type="SUPFAM" id="SSF54236">
    <property type="entry name" value="Ubiquitin-like"/>
    <property type="match status" value="1"/>
</dbReference>
<evidence type="ECO:0000313" key="8">
    <source>
        <dbReference type="Proteomes" id="UP000694941"/>
    </source>
</evidence>
<evidence type="ECO:0000256" key="1">
    <source>
        <dbReference type="ARBA" id="ARBA00004536"/>
    </source>
</evidence>
<dbReference type="InterPro" id="IPR008379">
    <property type="entry name" value="Band_4.1_C"/>
</dbReference>
<feature type="compositionally biased region" description="Low complexity" evidence="6">
    <location>
        <begin position="509"/>
        <end position="528"/>
    </location>
</feature>
<reference evidence="9 10" key="1">
    <citation type="submission" date="2025-05" db="UniProtKB">
        <authorList>
            <consortium name="RefSeq"/>
        </authorList>
    </citation>
    <scope>IDENTIFICATION</scope>
    <source>
        <tissue evidence="9 10">Muscle</tissue>
    </source>
</reference>
<dbReference type="InterPro" id="IPR019747">
    <property type="entry name" value="FERM_CS"/>
</dbReference>
<proteinExistence type="predicted"/>
<dbReference type="InterPro" id="IPR011993">
    <property type="entry name" value="PH-like_dom_sf"/>
</dbReference>
<dbReference type="PRINTS" id="PR00661">
    <property type="entry name" value="ERMFAMILY"/>
</dbReference>
<feature type="region of interest" description="Disordered" evidence="6">
    <location>
        <begin position="606"/>
        <end position="646"/>
    </location>
</feature>
<feature type="compositionally biased region" description="Polar residues" evidence="6">
    <location>
        <begin position="627"/>
        <end position="646"/>
    </location>
</feature>
<feature type="compositionally biased region" description="Polar residues" evidence="6">
    <location>
        <begin position="28"/>
        <end position="40"/>
    </location>
</feature>
<evidence type="ECO:0000313" key="10">
    <source>
        <dbReference type="RefSeq" id="XP_022256662.1"/>
    </source>
</evidence>
<organism evidence="8 10">
    <name type="scientific">Limulus polyphemus</name>
    <name type="common">Atlantic horseshoe crab</name>
    <dbReference type="NCBI Taxonomy" id="6850"/>
    <lineage>
        <taxon>Eukaryota</taxon>
        <taxon>Metazoa</taxon>
        <taxon>Ecdysozoa</taxon>
        <taxon>Arthropoda</taxon>
        <taxon>Chelicerata</taxon>
        <taxon>Merostomata</taxon>
        <taxon>Xiphosura</taxon>
        <taxon>Limulidae</taxon>
        <taxon>Limulus</taxon>
    </lineage>
</organism>
<dbReference type="InterPro" id="IPR000798">
    <property type="entry name" value="Ez/rad/moesin-like"/>
</dbReference>
<dbReference type="InterPro" id="IPR035963">
    <property type="entry name" value="FERM_2"/>
</dbReference>
<dbReference type="Pfam" id="PF09380">
    <property type="entry name" value="FERM_C"/>
    <property type="match status" value="1"/>
</dbReference>
<evidence type="ECO:0000256" key="5">
    <source>
        <dbReference type="ARBA" id="ARBA00043944"/>
    </source>
</evidence>
<dbReference type="CDD" id="cd14473">
    <property type="entry name" value="FERM_B-lobe"/>
    <property type="match status" value="1"/>
</dbReference>
<dbReference type="Gene3D" id="2.30.29.30">
    <property type="entry name" value="Pleckstrin-homology domain (PH domain)/Phosphotyrosine-binding domain (PTB)"/>
    <property type="match status" value="1"/>
</dbReference>
<dbReference type="RefSeq" id="XP_013788462.1">
    <property type="nucleotide sequence ID" value="XM_013933008.2"/>
</dbReference>
<dbReference type="Pfam" id="PF00373">
    <property type="entry name" value="FERM_M"/>
    <property type="match status" value="1"/>
</dbReference>
<dbReference type="InterPro" id="IPR029071">
    <property type="entry name" value="Ubiquitin-like_domsf"/>
</dbReference>
<gene>
    <name evidence="9 10" type="primary">LOC106472370</name>
</gene>
<comment type="subcellular location">
    <subcellularLocation>
        <location evidence="1">Cell junction</location>
        <location evidence="1">Adherens junction</location>
    </subcellularLocation>
    <subcellularLocation>
        <location evidence="5">Cell projection</location>
        <location evidence="5">Rhabdomere</location>
    </subcellularLocation>
</comment>
<keyword evidence="4" id="KW-0965">Cell junction</keyword>
<evidence type="ECO:0000256" key="2">
    <source>
        <dbReference type="ARBA" id="ARBA00022025"/>
    </source>
</evidence>
<dbReference type="PIRSF" id="PIRSF002304">
    <property type="entry name" value="Membrane_skeletal_4_1"/>
    <property type="match status" value="1"/>
</dbReference>
<feature type="compositionally biased region" description="Low complexity" evidence="6">
    <location>
        <begin position="541"/>
        <end position="553"/>
    </location>
</feature>
<name>A0ABM1TLA6_LIMPO</name>
<dbReference type="InterPro" id="IPR000299">
    <property type="entry name" value="FERM_domain"/>
</dbReference>
<sequence length="711" mass="80443">MAEDKGEQGNQKPYTPSGGSGIQENGPADSNTASIRMSPTKSRNTVIARVRLLDGSDVEYQLDKKVRGGELFNKVCSHLDLLEKDYFGLSYRDHDEARNWLHFDKGIIKQLKNQPLIFSFEVKFYPPDPAQLQEDITRYQLCLQIKNDILTGKLPCSFVTHALLGSYLVQSEIGDYDLEEHGTDYLSNFSFAPNQTSELEEKVIELHKQHKGQSPADAELHYLENAKKLAMYGVDLHQAKDSEGVDILVGVCSSGLLIYRDRLRINRFAWPKILKISYKRNNFYIKIRPGEFEQFESTIGFKLVNHKAAKRLWKVCVEHHTFFRLMTPEPPPKQKLFAPRFGSKFRYSGRTQYQTRQASALIDRPPPDFQRTLSNKRLTRSMDSAPGYGRNRLPPEKRQDESKRHTLAGSVVRTPTSEDNKVKSAVTPDRSSKELRDIETDPDKKHESRKPIGGVAVLPPVDLKKMEQRRSRHEAEAVEDEMTQKDVKLTKEGRPERDYTDLDKKLENSPVVSASTMTATSSVSTLTTKQSTQHDKTPEQKVVTSKTTRTTVSEQKTMTQQVSKSTRIISGTLDELQALMGENVKEEAGGVITASPIITRETTKQFYRSEYKEPPPPPPPPPAFATPISSEPATAVESPSVTTTSLSKKTIETMAYKMEEDGRVESFKDEKITIENEGDPIDYDRALAEAIQQATMMNPDMTVEKIEIQHQ</sequence>
<feature type="compositionally biased region" description="Basic and acidic residues" evidence="6">
    <location>
        <begin position="430"/>
        <end position="450"/>
    </location>
</feature>
<feature type="compositionally biased region" description="Basic and acidic residues" evidence="6">
    <location>
        <begin position="393"/>
        <end position="404"/>
    </location>
</feature>
<dbReference type="Pfam" id="PF08736">
    <property type="entry name" value="FA"/>
    <property type="match status" value="1"/>
</dbReference>
<dbReference type="SMART" id="SM01195">
    <property type="entry name" value="FA"/>
    <property type="match status" value="1"/>
</dbReference>
<dbReference type="GeneID" id="106472370"/>
<evidence type="ECO:0000313" key="9">
    <source>
        <dbReference type="RefSeq" id="XP_013788462.1"/>
    </source>
</evidence>
<dbReference type="Gene3D" id="1.20.80.10">
    <property type="match status" value="1"/>
</dbReference>
<dbReference type="PROSITE" id="PS00660">
    <property type="entry name" value="FERM_1"/>
    <property type="match status" value="1"/>
</dbReference>
<dbReference type="RefSeq" id="XP_022256662.1">
    <property type="nucleotide sequence ID" value="XM_022400954.1"/>
</dbReference>
<feature type="compositionally biased region" description="Polar residues" evidence="6">
    <location>
        <begin position="554"/>
        <end position="564"/>
    </location>
</feature>
<dbReference type="PROSITE" id="PS50057">
    <property type="entry name" value="FERM_3"/>
    <property type="match status" value="1"/>
</dbReference>
<dbReference type="InterPro" id="IPR014352">
    <property type="entry name" value="FERM/acyl-CoA-bd_prot_sf"/>
</dbReference>
<keyword evidence="8" id="KW-1185">Reference proteome</keyword>
<dbReference type="SUPFAM" id="SSF50729">
    <property type="entry name" value="PH domain-like"/>
    <property type="match status" value="1"/>
</dbReference>
<feature type="compositionally biased region" description="Basic and acidic residues" evidence="6">
    <location>
        <begin position="462"/>
        <end position="507"/>
    </location>
</feature>
<accession>A0ABM1TLA6</accession>
<feature type="region of interest" description="Disordered" evidence="6">
    <location>
        <begin position="1"/>
        <end position="40"/>
    </location>
</feature>
<dbReference type="Gene3D" id="3.10.20.90">
    <property type="entry name" value="Phosphatidylinositol 3-kinase Catalytic Subunit, Chain A, domain 1"/>
    <property type="match status" value="1"/>
</dbReference>
<evidence type="ECO:0000259" key="7">
    <source>
        <dbReference type="PROSITE" id="PS50057"/>
    </source>
</evidence>
<keyword evidence="3" id="KW-0597">Phosphoprotein</keyword>
<dbReference type="InterPro" id="IPR018980">
    <property type="entry name" value="FERM_PH-like_C"/>
</dbReference>
<dbReference type="CDD" id="cd13184">
    <property type="entry name" value="FERM_C_4_1_family"/>
    <property type="match status" value="1"/>
</dbReference>
<dbReference type="SMART" id="SM01196">
    <property type="entry name" value="FERM_C"/>
    <property type="match status" value="1"/>
</dbReference>
<evidence type="ECO:0000256" key="3">
    <source>
        <dbReference type="ARBA" id="ARBA00022553"/>
    </source>
</evidence>
<dbReference type="InterPro" id="IPR019749">
    <property type="entry name" value="Band_41_domain"/>
</dbReference>
<evidence type="ECO:0000256" key="4">
    <source>
        <dbReference type="ARBA" id="ARBA00022949"/>
    </source>
</evidence>
<feature type="compositionally biased region" description="Pro residues" evidence="6">
    <location>
        <begin position="614"/>
        <end position="624"/>
    </location>
</feature>
<dbReference type="Pfam" id="PF09379">
    <property type="entry name" value="FERM_N"/>
    <property type="match status" value="1"/>
</dbReference>
<feature type="region of interest" description="Disordered" evidence="6">
    <location>
        <begin position="355"/>
        <end position="564"/>
    </location>
</feature>
<evidence type="ECO:0000256" key="6">
    <source>
        <dbReference type="SAM" id="MobiDB-lite"/>
    </source>
</evidence>
<dbReference type="PANTHER" id="PTHR23280">
    <property type="entry name" value="4.1 G PROTEIN"/>
    <property type="match status" value="1"/>
</dbReference>
<dbReference type="PROSITE" id="PS00661">
    <property type="entry name" value="FERM_2"/>
    <property type="match status" value="1"/>
</dbReference>
<dbReference type="SUPFAM" id="SSF47031">
    <property type="entry name" value="Second domain of FERM"/>
    <property type="match status" value="1"/>
</dbReference>
<dbReference type="PRINTS" id="PR00935">
    <property type="entry name" value="BAND41"/>
</dbReference>
<feature type="domain" description="FERM" evidence="7">
    <location>
        <begin position="46"/>
        <end position="327"/>
    </location>
</feature>
<dbReference type="InterPro" id="IPR018979">
    <property type="entry name" value="FERM_N"/>
</dbReference>
<dbReference type="InterPro" id="IPR019748">
    <property type="entry name" value="FERM_central"/>
</dbReference>
<dbReference type="Proteomes" id="UP000694941">
    <property type="component" value="Unplaced"/>
</dbReference>
<protein>
    <recommendedName>
        <fullName evidence="2">Moesin/ezrin/radixin homolog 1</fullName>
    </recommendedName>
</protein>